<name>A0A4R0RV16_9APHY</name>
<accession>A0A4R0RV16</accession>
<dbReference type="InterPro" id="IPR011009">
    <property type="entry name" value="Kinase-like_dom_sf"/>
</dbReference>
<dbReference type="PROSITE" id="PS50011">
    <property type="entry name" value="PROTEIN_KINASE_DOM"/>
    <property type="match status" value="1"/>
</dbReference>
<evidence type="ECO:0000256" key="7">
    <source>
        <dbReference type="SAM" id="MobiDB-lite"/>
    </source>
</evidence>
<dbReference type="GO" id="GO:0035556">
    <property type="term" value="P:intracellular signal transduction"/>
    <property type="evidence" value="ECO:0007669"/>
    <property type="project" value="TreeGrafter"/>
</dbReference>
<dbReference type="STRING" id="92696.A0A4R0RV16"/>
<feature type="compositionally biased region" description="Basic residues" evidence="7">
    <location>
        <begin position="657"/>
        <end position="667"/>
    </location>
</feature>
<gene>
    <name evidence="9" type="ORF">EIP91_001265</name>
</gene>
<dbReference type="AlphaFoldDB" id="A0A4R0RV16"/>
<sequence length="667" mass="73752">MYKLQAYLLNGPDFLADFDLDMEEEEHTHTSLRDKIEAAAASASLPVGCRNDLHMCFFPQSLLVAGKGPIRVNDIVQAHISHLQPLWPGCRCDFRNGRSRDVALLVYLPPAIFPRGSAALYSFIHYSSVLINISSSTSPRPTPPVLPEQEWYSDGKTAVYPNVPGQPGKGVPQDQIQNRSPLVFHFLTISEPLWDLFTCRVPSDMSAVAYALYFNSLVIGLLDKQDEEGWEIQRGQQDLGSFSVVHWLPCRGSELKHATEVFSIHKQKNDFALTGQSLPRLLAEVDSNAVERSNSKGVPADYVKLLLTGAAVVRFANQHLSHRFSQHSFILMAIYIRKDGTANCHLLYQDCNDPAIHTEPPGGDFERIISALFVALDTARTSCNLPGDGDDDGNDGNGGAEPGGSVQPGDAMELATKGYKVMSKLNIDTIEASQDSPLILLVQQSSQAFVAKKIMSGSLERIAADRPCNIIQIHDAFNTSSASWVIMPRLIPLTNIIMDSPEFHARASQVCHGLIDGLAYLHVNLIAHGDIKPDNLVIDHDFCLKIIDFDTALELKDIDKKITYYQGTLGWTAPEVREGAAYSPIKADRWACRHVVSFFLRRAEKDDDVLQVFARELEAVNPEQRPSLDQCPRNSAVYSPAVDDATSNSPDSAAREHVRKKQKVTTQ</sequence>
<dbReference type="Gene3D" id="1.10.510.10">
    <property type="entry name" value="Transferase(Phosphotransferase) domain 1"/>
    <property type="match status" value="1"/>
</dbReference>
<evidence type="ECO:0000256" key="1">
    <source>
        <dbReference type="ARBA" id="ARBA00010791"/>
    </source>
</evidence>
<feature type="region of interest" description="Disordered" evidence="7">
    <location>
        <begin position="384"/>
        <end position="410"/>
    </location>
</feature>
<dbReference type="GO" id="GO:0004674">
    <property type="term" value="F:protein serine/threonine kinase activity"/>
    <property type="evidence" value="ECO:0007669"/>
    <property type="project" value="UniProtKB-KW"/>
</dbReference>
<evidence type="ECO:0000256" key="4">
    <source>
        <dbReference type="ARBA" id="ARBA00022741"/>
    </source>
</evidence>
<dbReference type="PROSITE" id="PS00108">
    <property type="entry name" value="PROTEIN_KINASE_ST"/>
    <property type="match status" value="1"/>
</dbReference>
<organism evidence="9 10">
    <name type="scientific">Steccherinum ochraceum</name>
    <dbReference type="NCBI Taxonomy" id="92696"/>
    <lineage>
        <taxon>Eukaryota</taxon>
        <taxon>Fungi</taxon>
        <taxon>Dikarya</taxon>
        <taxon>Basidiomycota</taxon>
        <taxon>Agaricomycotina</taxon>
        <taxon>Agaricomycetes</taxon>
        <taxon>Polyporales</taxon>
        <taxon>Steccherinaceae</taxon>
        <taxon>Steccherinum</taxon>
    </lineage>
</organism>
<keyword evidence="2" id="KW-0723">Serine/threonine-protein kinase</keyword>
<evidence type="ECO:0000256" key="6">
    <source>
        <dbReference type="ARBA" id="ARBA00022840"/>
    </source>
</evidence>
<dbReference type="SMART" id="SM00220">
    <property type="entry name" value="S_TKc"/>
    <property type="match status" value="1"/>
</dbReference>
<dbReference type="CDD" id="cd00180">
    <property type="entry name" value="PKc"/>
    <property type="match status" value="1"/>
</dbReference>
<keyword evidence="3" id="KW-0808">Transferase</keyword>
<feature type="domain" description="Protein kinase" evidence="8">
    <location>
        <begin position="354"/>
        <end position="667"/>
    </location>
</feature>
<keyword evidence="5" id="KW-0418">Kinase</keyword>
<dbReference type="GO" id="GO:0005524">
    <property type="term" value="F:ATP binding"/>
    <property type="evidence" value="ECO:0007669"/>
    <property type="project" value="UniProtKB-KW"/>
</dbReference>
<evidence type="ECO:0000313" key="10">
    <source>
        <dbReference type="Proteomes" id="UP000292702"/>
    </source>
</evidence>
<evidence type="ECO:0000313" key="9">
    <source>
        <dbReference type="EMBL" id="TCD66544.1"/>
    </source>
</evidence>
<keyword evidence="10" id="KW-1185">Reference proteome</keyword>
<dbReference type="InterPro" id="IPR000719">
    <property type="entry name" value="Prot_kinase_dom"/>
</dbReference>
<evidence type="ECO:0000256" key="5">
    <source>
        <dbReference type="ARBA" id="ARBA00022777"/>
    </source>
</evidence>
<dbReference type="Proteomes" id="UP000292702">
    <property type="component" value="Unassembled WGS sequence"/>
</dbReference>
<dbReference type="GO" id="GO:0005737">
    <property type="term" value="C:cytoplasm"/>
    <property type="evidence" value="ECO:0007669"/>
    <property type="project" value="TreeGrafter"/>
</dbReference>
<dbReference type="Pfam" id="PF00069">
    <property type="entry name" value="Pkinase"/>
    <property type="match status" value="1"/>
</dbReference>
<comment type="caution">
    <text evidence="9">The sequence shown here is derived from an EMBL/GenBank/DDBJ whole genome shotgun (WGS) entry which is preliminary data.</text>
</comment>
<keyword evidence="4" id="KW-0547">Nucleotide-binding</keyword>
<dbReference type="EMBL" id="RWJN01000131">
    <property type="protein sequence ID" value="TCD66544.1"/>
    <property type="molecule type" value="Genomic_DNA"/>
</dbReference>
<dbReference type="PANTHER" id="PTHR24346">
    <property type="entry name" value="MAP/MICROTUBULE AFFINITY-REGULATING KINASE"/>
    <property type="match status" value="1"/>
</dbReference>
<keyword evidence="6" id="KW-0067">ATP-binding</keyword>
<feature type="region of interest" description="Disordered" evidence="7">
    <location>
        <begin position="623"/>
        <end position="667"/>
    </location>
</feature>
<dbReference type="SUPFAM" id="SSF56112">
    <property type="entry name" value="Protein kinase-like (PK-like)"/>
    <property type="match status" value="1"/>
</dbReference>
<dbReference type="PANTHER" id="PTHR24346:SF82">
    <property type="entry name" value="KP78A-RELATED"/>
    <property type="match status" value="1"/>
</dbReference>
<dbReference type="OrthoDB" id="2789888at2759"/>
<evidence type="ECO:0000259" key="8">
    <source>
        <dbReference type="PROSITE" id="PS50011"/>
    </source>
</evidence>
<comment type="similarity">
    <text evidence="1">Belongs to the protein kinase superfamily. CAMK Ser/Thr protein kinase family. NIM1 subfamily.</text>
</comment>
<evidence type="ECO:0000256" key="3">
    <source>
        <dbReference type="ARBA" id="ARBA00022679"/>
    </source>
</evidence>
<dbReference type="InterPro" id="IPR008271">
    <property type="entry name" value="Ser/Thr_kinase_AS"/>
</dbReference>
<protein>
    <recommendedName>
        <fullName evidence="8">Protein kinase domain-containing protein</fullName>
    </recommendedName>
</protein>
<proteinExistence type="inferred from homology"/>
<evidence type="ECO:0000256" key="2">
    <source>
        <dbReference type="ARBA" id="ARBA00022527"/>
    </source>
</evidence>
<reference evidence="9 10" key="1">
    <citation type="submission" date="2018-11" db="EMBL/GenBank/DDBJ databases">
        <title>Genome assembly of Steccherinum ochraceum LE-BIN_3174, the white-rot fungus of the Steccherinaceae family (The Residual Polyporoid clade, Polyporales, Basidiomycota).</title>
        <authorList>
            <person name="Fedorova T.V."/>
            <person name="Glazunova O.A."/>
            <person name="Landesman E.O."/>
            <person name="Moiseenko K.V."/>
            <person name="Psurtseva N.V."/>
            <person name="Savinova O.S."/>
            <person name="Shakhova N.V."/>
            <person name="Tyazhelova T.V."/>
            <person name="Vasina D.V."/>
        </authorList>
    </citation>
    <scope>NUCLEOTIDE SEQUENCE [LARGE SCALE GENOMIC DNA]</scope>
    <source>
        <strain evidence="9 10">LE-BIN_3174</strain>
    </source>
</reference>